<feature type="region of interest" description="Disordered" evidence="1">
    <location>
        <begin position="262"/>
        <end position="284"/>
    </location>
</feature>
<dbReference type="InterPro" id="IPR036188">
    <property type="entry name" value="FAD/NAD-bd_sf"/>
</dbReference>
<dbReference type="PANTHER" id="PTHR42923:SF20">
    <property type="entry name" value="FLAVIN-CONTAINING AMINE OXIDASEDEHYDROGENASE"/>
    <property type="match status" value="1"/>
</dbReference>
<evidence type="ECO:0008006" key="4">
    <source>
        <dbReference type="Google" id="ProtNLM"/>
    </source>
</evidence>
<comment type="caution">
    <text evidence="2">The sequence shown here is derived from an EMBL/GenBank/DDBJ whole genome shotgun (WGS) entry which is preliminary data.</text>
</comment>
<dbReference type="PRINTS" id="PR00419">
    <property type="entry name" value="ADXRDTASE"/>
</dbReference>
<dbReference type="Gene3D" id="1.10.405.20">
    <property type="match status" value="1"/>
</dbReference>
<reference evidence="2" key="1">
    <citation type="journal article" date="2023" name="Genome Biol. Evol.">
        <title>First Whole Genome Sequence and Flow Cytometry Genome Size Data for the Lichen-Forming Fungus Ramalina farinacea (Ascomycota).</title>
        <authorList>
            <person name="Llewellyn T."/>
            <person name="Mian S."/>
            <person name="Hill R."/>
            <person name="Leitch I.J."/>
            <person name="Gaya E."/>
        </authorList>
    </citation>
    <scope>NUCLEOTIDE SEQUENCE</scope>
    <source>
        <strain evidence="2">LIQ254RAFAR</strain>
    </source>
</reference>
<dbReference type="AlphaFoldDB" id="A0AA43TUX8"/>
<dbReference type="PROSITE" id="PS51257">
    <property type="entry name" value="PROKAR_LIPOPROTEIN"/>
    <property type="match status" value="1"/>
</dbReference>
<dbReference type="Gene3D" id="3.50.50.60">
    <property type="entry name" value="FAD/NAD(P)-binding domain"/>
    <property type="match status" value="1"/>
</dbReference>
<name>A0AA43TUX8_9LECA</name>
<dbReference type="Proteomes" id="UP001161017">
    <property type="component" value="Unassembled WGS sequence"/>
</dbReference>
<evidence type="ECO:0000313" key="3">
    <source>
        <dbReference type="Proteomes" id="UP001161017"/>
    </source>
</evidence>
<gene>
    <name evidence="2" type="ORF">OHK93_003740</name>
</gene>
<dbReference type="InterPro" id="IPR050464">
    <property type="entry name" value="Zeta_carotene_desat/Oxidored"/>
</dbReference>
<protein>
    <recommendedName>
        <fullName evidence="4">Flavin-containing amine oxidasedehydrogenase</fullName>
    </recommendedName>
</protein>
<dbReference type="EMBL" id="JAPUFD010000019">
    <property type="protein sequence ID" value="MDI1492526.1"/>
    <property type="molecule type" value="Genomic_DNA"/>
</dbReference>
<accession>A0AA43TUX8</accession>
<dbReference type="Pfam" id="PF13450">
    <property type="entry name" value="NAD_binding_8"/>
    <property type="match status" value="1"/>
</dbReference>
<dbReference type="GO" id="GO:0016491">
    <property type="term" value="F:oxidoreductase activity"/>
    <property type="evidence" value="ECO:0007669"/>
    <property type="project" value="TreeGrafter"/>
</dbReference>
<organism evidence="2 3">
    <name type="scientific">Ramalina farinacea</name>
    <dbReference type="NCBI Taxonomy" id="258253"/>
    <lineage>
        <taxon>Eukaryota</taxon>
        <taxon>Fungi</taxon>
        <taxon>Dikarya</taxon>
        <taxon>Ascomycota</taxon>
        <taxon>Pezizomycotina</taxon>
        <taxon>Lecanoromycetes</taxon>
        <taxon>OSLEUM clade</taxon>
        <taxon>Lecanoromycetidae</taxon>
        <taxon>Lecanorales</taxon>
        <taxon>Lecanorineae</taxon>
        <taxon>Ramalinaceae</taxon>
        <taxon>Ramalina</taxon>
    </lineage>
</organism>
<evidence type="ECO:0000256" key="1">
    <source>
        <dbReference type="SAM" id="MobiDB-lite"/>
    </source>
</evidence>
<sequence length="552" mass="62113">MASKPVAKDTRKKVVIIGGGAAGMSCAATLIQHPSKFAVTIIEKETFLGGQATSISLDQDKYGTSWMNDGVQGGSPVFKHTFNFMRKYGHEPQDVKLQVAFGKGKDGFWTNCFPSPLVDEYSADIRKFGKVLKLIKYTMPLLGLVPIRIMLRLFFFSKGFGDKMVYPLIALFLGTGNQTANVACAILERLFDDPNMKLWDYDPETLLPNLPQMVTFPHLGNFYRDWADDLRSKGVEIRTSTSVTTIKSRSAKNGVVINTAPFDHSANKVPDEENTGGAPDTSKGVTEEHYDELVLCVLADAAKELLGKTSTWRERFVLGGAKFFDDITITHSDSDYFAGNHETTFSDALCAKPKNKQQEDQIAFAKNEIKNRESDGEPAGYRPMYYTHSYQENPQKIEMAFDCTNYQHQFRQDPHTRGEEGATGDKPPQPYEKHIFQSIFLDKTNSHLWTADNIAEDKIILKKWWHQLGHRWQHYVRVVPGMMFINGKHSTLYAGSWTLVNMHEMACVSGIAAAYRLGAEYVPFDGFAEDLMGKYLGLIHGVWYKRGKNKGE</sequence>
<keyword evidence="3" id="KW-1185">Reference proteome</keyword>
<dbReference type="SUPFAM" id="SSF51905">
    <property type="entry name" value="FAD/NAD(P)-binding domain"/>
    <property type="match status" value="1"/>
</dbReference>
<proteinExistence type="predicted"/>
<dbReference type="PANTHER" id="PTHR42923">
    <property type="entry name" value="PROTOPORPHYRINOGEN OXIDASE"/>
    <property type="match status" value="1"/>
</dbReference>
<evidence type="ECO:0000313" key="2">
    <source>
        <dbReference type="EMBL" id="MDI1492526.1"/>
    </source>
</evidence>